<sequence length="577" mass="63621">MSKQIFRAAQQGKLDELDQTPDAVLHATDPAGNTALHVAAMARQENFAKTLCKRRPLLLMKENNEGNTPLHCALKSAHGENLFLSIMGVFLGQVRDPEEGRRGLRANKNGESLLYLATDRELSNSVELLLEKGVVAPDSVGPNGWTALHAAVFRKNTEIAEKLLIKKPELNRMGDASGNTPLHYAVAYGDIEMVRMIIDKNDDDTYLSNEDGHSALHVAAGLGNTRVVKLLVDRSPGCVMLKDKKGRNALHVAVAADRRNVVMHMLTHPQFDGLTRDRDDVGNTPLHLAAINRLQMMVFFFVIFGNETDMSPMNDEGLTPRDIISPDRPPWLSLLFPFRFNLDILIPFRRLLATSGGKHGPCLYHLTKLLNEEGETAMVPGDANKTGSNSGKPEDDRKYHGKSGGKEDDRNIQGKRLNRFSNGLLLVATLIVTVTFAAIITMPGGYESGGSNIDGGTAVLAKRDSFKVFVILDTLAFIYALRGAAQIIWTGGSEVSINVLVGQGLVLQALTWMLLAFASGAYAVLTPHCEPVAFAVVALVIFFFCLYPLGWVLYFRAMFRGRWLKMLINYFFKKFTN</sequence>
<feature type="repeat" description="ANK" evidence="7">
    <location>
        <begin position="211"/>
        <end position="235"/>
    </location>
</feature>
<dbReference type="Pfam" id="PF13962">
    <property type="entry name" value="PGG"/>
    <property type="match status" value="1"/>
</dbReference>
<keyword evidence="12" id="KW-1185">Reference proteome</keyword>
<dbReference type="InterPro" id="IPR036770">
    <property type="entry name" value="Ankyrin_rpt-contain_sf"/>
</dbReference>
<feature type="transmembrane region" description="Helical" evidence="9">
    <location>
        <begin position="424"/>
        <end position="446"/>
    </location>
</feature>
<evidence type="ECO:0000256" key="8">
    <source>
        <dbReference type="SAM" id="MobiDB-lite"/>
    </source>
</evidence>
<keyword evidence="3" id="KW-0677">Repeat</keyword>
<dbReference type="PROSITE" id="PS50088">
    <property type="entry name" value="ANK_REPEAT"/>
    <property type="match status" value="3"/>
</dbReference>
<reference evidence="11" key="1">
    <citation type="journal article" date="2023" name="Nat. Commun.">
        <title>Diploid and tetraploid genomes of Acorus and the evolution of monocots.</title>
        <authorList>
            <person name="Ma L."/>
            <person name="Liu K.W."/>
            <person name="Li Z."/>
            <person name="Hsiao Y.Y."/>
            <person name="Qi Y."/>
            <person name="Fu T."/>
            <person name="Tang G.D."/>
            <person name="Zhang D."/>
            <person name="Sun W.H."/>
            <person name="Liu D.K."/>
            <person name="Li Y."/>
            <person name="Chen G.Z."/>
            <person name="Liu X.D."/>
            <person name="Liao X.Y."/>
            <person name="Jiang Y.T."/>
            <person name="Yu X."/>
            <person name="Hao Y."/>
            <person name="Huang J."/>
            <person name="Zhao X.W."/>
            <person name="Ke S."/>
            <person name="Chen Y.Y."/>
            <person name="Wu W.L."/>
            <person name="Hsu J.L."/>
            <person name="Lin Y.F."/>
            <person name="Huang M.D."/>
            <person name="Li C.Y."/>
            <person name="Huang L."/>
            <person name="Wang Z.W."/>
            <person name="Zhao X."/>
            <person name="Zhong W.Y."/>
            <person name="Peng D.H."/>
            <person name="Ahmad S."/>
            <person name="Lan S."/>
            <person name="Zhang J.S."/>
            <person name="Tsai W.C."/>
            <person name="Van de Peer Y."/>
            <person name="Liu Z.J."/>
        </authorList>
    </citation>
    <scope>NUCLEOTIDE SEQUENCE</scope>
    <source>
        <strain evidence="11">SCP</strain>
    </source>
</reference>
<feature type="domain" description="PGG" evidence="10">
    <location>
        <begin position="416"/>
        <end position="524"/>
    </location>
</feature>
<dbReference type="Pfam" id="PF12796">
    <property type="entry name" value="Ank_2"/>
    <property type="match status" value="3"/>
</dbReference>
<feature type="transmembrane region" description="Helical" evidence="9">
    <location>
        <begin position="531"/>
        <end position="555"/>
    </location>
</feature>
<gene>
    <name evidence="11" type="ORF">QJS04_geneDACA019100</name>
</gene>
<name>A0AAV9A8S1_ACOGR</name>
<dbReference type="PANTHER" id="PTHR24186">
    <property type="entry name" value="PROTEIN PHOSPHATASE 1 REGULATORY SUBUNIT"/>
    <property type="match status" value="1"/>
</dbReference>
<feature type="repeat" description="ANK" evidence="7">
    <location>
        <begin position="177"/>
        <end position="209"/>
    </location>
</feature>
<feature type="transmembrane region" description="Helical" evidence="9">
    <location>
        <begin position="497"/>
        <end position="525"/>
    </location>
</feature>
<evidence type="ECO:0000313" key="11">
    <source>
        <dbReference type="EMBL" id="KAK1260501.1"/>
    </source>
</evidence>
<keyword evidence="2 9" id="KW-0812">Transmembrane</keyword>
<comment type="subcellular location">
    <subcellularLocation>
        <location evidence="1">Membrane</location>
        <topology evidence="1">Multi-pass membrane protein</topology>
    </subcellularLocation>
</comment>
<comment type="caution">
    <text evidence="11">The sequence shown here is derived from an EMBL/GenBank/DDBJ whole genome shotgun (WGS) entry which is preliminary data.</text>
</comment>
<protein>
    <recommendedName>
        <fullName evidence="10">PGG domain-containing protein</fullName>
    </recommendedName>
</protein>
<reference evidence="11" key="2">
    <citation type="submission" date="2023-06" db="EMBL/GenBank/DDBJ databases">
        <authorList>
            <person name="Ma L."/>
            <person name="Liu K.-W."/>
            <person name="Li Z."/>
            <person name="Hsiao Y.-Y."/>
            <person name="Qi Y."/>
            <person name="Fu T."/>
            <person name="Tang G."/>
            <person name="Zhang D."/>
            <person name="Sun W.-H."/>
            <person name="Liu D.-K."/>
            <person name="Li Y."/>
            <person name="Chen G.-Z."/>
            <person name="Liu X.-D."/>
            <person name="Liao X.-Y."/>
            <person name="Jiang Y.-T."/>
            <person name="Yu X."/>
            <person name="Hao Y."/>
            <person name="Huang J."/>
            <person name="Zhao X.-W."/>
            <person name="Ke S."/>
            <person name="Chen Y.-Y."/>
            <person name="Wu W.-L."/>
            <person name="Hsu J.-L."/>
            <person name="Lin Y.-F."/>
            <person name="Huang M.-D."/>
            <person name="Li C.-Y."/>
            <person name="Huang L."/>
            <person name="Wang Z.-W."/>
            <person name="Zhao X."/>
            <person name="Zhong W.-Y."/>
            <person name="Peng D.-H."/>
            <person name="Ahmad S."/>
            <person name="Lan S."/>
            <person name="Zhang J.-S."/>
            <person name="Tsai W.-C."/>
            <person name="Van De Peer Y."/>
            <person name="Liu Z.-J."/>
        </authorList>
    </citation>
    <scope>NUCLEOTIDE SEQUENCE</scope>
    <source>
        <strain evidence="11">SCP</strain>
        <tissue evidence="11">Leaves</tissue>
    </source>
</reference>
<dbReference type="PANTHER" id="PTHR24186:SF50">
    <property type="entry name" value="ANKYRIN REPEAT-CONTAINING PROTEIN ITN1-LIKE ISOFORM X1"/>
    <property type="match status" value="1"/>
</dbReference>
<feature type="region of interest" description="Disordered" evidence="8">
    <location>
        <begin position="378"/>
        <end position="412"/>
    </location>
</feature>
<evidence type="ECO:0000259" key="10">
    <source>
        <dbReference type="Pfam" id="PF13962"/>
    </source>
</evidence>
<dbReference type="SMART" id="SM00248">
    <property type="entry name" value="ANK"/>
    <property type="match status" value="8"/>
</dbReference>
<dbReference type="PROSITE" id="PS50297">
    <property type="entry name" value="ANK_REP_REGION"/>
    <property type="match status" value="2"/>
</dbReference>
<proteinExistence type="predicted"/>
<keyword evidence="4 9" id="KW-1133">Transmembrane helix</keyword>
<accession>A0AAV9A8S1</accession>
<dbReference type="Gene3D" id="1.25.40.20">
    <property type="entry name" value="Ankyrin repeat-containing domain"/>
    <property type="match status" value="2"/>
</dbReference>
<evidence type="ECO:0000256" key="3">
    <source>
        <dbReference type="ARBA" id="ARBA00022737"/>
    </source>
</evidence>
<organism evidence="11 12">
    <name type="scientific">Acorus gramineus</name>
    <name type="common">Dwarf sweet flag</name>
    <dbReference type="NCBI Taxonomy" id="55184"/>
    <lineage>
        <taxon>Eukaryota</taxon>
        <taxon>Viridiplantae</taxon>
        <taxon>Streptophyta</taxon>
        <taxon>Embryophyta</taxon>
        <taxon>Tracheophyta</taxon>
        <taxon>Spermatophyta</taxon>
        <taxon>Magnoliopsida</taxon>
        <taxon>Liliopsida</taxon>
        <taxon>Acoraceae</taxon>
        <taxon>Acorus</taxon>
    </lineage>
</organism>
<dbReference type="SUPFAM" id="SSF48403">
    <property type="entry name" value="Ankyrin repeat"/>
    <property type="match status" value="1"/>
</dbReference>
<dbReference type="InterPro" id="IPR002110">
    <property type="entry name" value="Ankyrin_rpt"/>
</dbReference>
<evidence type="ECO:0000256" key="2">
    <source>
        <dbReference type="ARBA" id="ARBA00022692"/>
    </source>
</evidence>
<evidence type="ECO:0000256" key="5">
    <source>
        <dbReference type="ARBA" id="ARBA00023043"/>
    </source>
</evidence>
<keyword evidence="6 9" id="KW-0472">Membrane</keyword>
<dbReference type="Proteomes" id="UP001179952">
    <property type="component" value="Unassembled WGS sequence"/>
</dbReference>
<dbReference type="AlphaFoldDB" id="A0AAV9A8S1"/>
<feature type="repeat" description="ANK" evidence="7">
    <location>
        <begin position="143"/>
        <end position="175"/>
    </location>
</feature>
<dbReference type="GO" id="GO:0005886">
    <property type="term" value="C:plasma membrane"/>
    <property type="evidence" value="ECO:0007669"/>
    <property type="project" value="TreeGrafter"/>
</dbReference>
<dbReference type="InterPro" id="IPR026961">
    <property type="entry name" value="PGG_dom"/>
</dbReference>
<evidence type="ECO:0000256" key="9">
    <source>
        <dbReference type="SAM" id="Phobius"/>
    </source>
</evidence>
<feature type="compositionally biased region" description="Basic and acidic residues" evidence="8">
    <location>
        <begin position="392"/>
        <end position="412"/>
    </location>
</feature>
<feature type="transmembrane region" description="Helical" evidence="9">
    <location>
        <begin position="466"/>
        <end position="485"/>
    </location>
</feature>
<evidence type="ECO:0000313" key="12">
    <source>
        <dbReference type="Proteomes" id="UP001179952"/>
    </source>
</evidence>
<dbReference type="EMBL" id="JAUJYN010000011">
    <property type="protein sequence ID" value="KAK1260501.1"/>
    <property type="molecule type" value="Genomic_DNA"/>
</dbReference>
<evidence type="ECO:0000256" key="4">
    <source>
        <dbReference type="ARBA" id="ARBA00022989"/>
    </source>
</evidence>
<evidence type="ECO:0000256" key="1">
    <source>
        <dbReference type="ARBA" id="ARBA00004141"/>
    </source>
</evidence>
<keyword evidence="5 7" id="KW-0040">ANK repeat</keyword>
<evidence type="ECO:0000256" key="6">
    <source>
        <dbReference type="ARBA" id="ARBA00023136"/>
    </source>
</evidence>
<evidence type="ECO:0000256" key="7">
    <source>
        <dbReference type="PROSITE-ProRule" id="PRU00023"/>
    </source>
</evidence>